<feature type="domain" description="Galactosyltransferase C-terminal" evidence="11">
    <location>
        <begin position="94"/>
        <end position="160"/>
    </location>
</feature>
<dbReference type="UniPathway" id="UPA00378"/>
<evidence type="ECO:0000256" key="4">
    <source>
        <dbReference type="ARBA" id="ARBA00022676"/>
    </source>
</evidence>
<evidence type="ECO:0000256" key="9">
    <source>
        <dbReference type="ARBA" id="ARBA00023136"/>
    </source>
</evidence>
<dbReference type="SUPFAM" id="SSF53448">
    <property type="entry name" value="Nucleotide-diphospho-sugar transferases"/>
    <property type="match status" value="1"/>
</dbReference>
<keyword evidence="5" id="KW-0808">Transferase</keyword>
<dbReference type="Pfam" id="PF13733">
    <property type="entry name" value="Glyco_transf_7N"/>
    <property type="match status" value="1"/>
</dbReference>
<comment type="pathway">
    <text evidence="2">Protein modification; protein glycosylation.</text>
</comment>
<evidence type="ECO:0000256" key="1">
    <source>
        <dbReference type="ARBA" id="ARBA00004606"/>
    </source>
</evidence>
<dbReference type="Pfam" id="PF02709">
    <property type="entry name" value="Glyco_transf_7C"/>
    <property type="match status" value="1"/>
</dbReference>
<evidence type="ECO:0000256" key="10">
    <source>
        <dbReference type="ARBA" id="ARBA00023180"/>
    </source>
</evidence>
<dbReference type="InterPro" id="IPR003859">
    <property type="entry name" value="Galactosyl_T"/>
</dbReference>
<accession>A0A6C0BS13</accession>
<dbReference type="PANTHER" id="PTHR19300:SF57">
    <property type="entry name" value="BETA-1,4-N-ACETYLGALACTOSAMINYLTRANSFERASE"/>
    <property type="match status" value="1"/>
</dbReference>
<keyword evidence="6" id="KW-0812">Transmembrane</keyword>
<dbReference type="AlphaFoldDB" id="A0A6C0BS13"/>
<dbReference type="InterPro" id="IPR029044">
    <property type="entry name" value="Nucleotide-diphossugar_trans"/>
</dbReference>
<keyword evidence="8" id="KW-1133">Transmembrane helix</keyword>
<keyword evidence="10" id="KW-0325">Glycoprotein</keyword>
<dbReference type="GO" id="GO:0005794">
    <property type="term" value="C:Golgi apparatus"/>
    <property type="evidence" value="ECO:0007669"/>
    <property type="project" value="TreeGrafter"/>
</dbReference>
<dbReference type="PRINTS" id="PR02050">
    <property type="entry name" value="B14GALTRFASE"/>
</dbReference>
<comment type="subcellular location">
    <subcellularLocation>
        <location evidence="1">Membrane</location>
        <topology evidence="1">Single-pass type II membrane protein</topology>
    </subcellularLocation>
</comment>
<dbReference type="InterPro" id="IPR027995">
    <property type="entry name" value="Galactosyl_T_N"/>
</dbReference>
<dbReference type="GO" id="GO:0008378">
    <property type="term" value="F:galactosyltransferase activity"/>
    <property type="evidence" value="ECO:0007669"/>
    <property type="project" value="TreeGrafter"/>
</dbReference>
<comment type="similarity">
    <text evidence="3">Belongs to the glycosyltransferase 7 family.</text>
</comment>
<sequence>MYDNIIIVPYRDRKEHLDFFKTKIDYFLDTLGINTLILIVEQIDGKEFNRGKLLNIGVKEYNHMCNNSFIFHDVDTFLNNSHKHYYNDNNDIVRIWYPHNESCGGICKFRKNVINDINGHPNNIWGWGIEDRALYKRSIIRNYKTTDYISSKNDVKILYHTPNIIYNYTGRKNEINNKVINILSQTNQEKERFITKSGINTLVKIDEYDFVTNPDNTILDWNEYIILNEVHDGKHYIKITVDI</sequence>
<evidence type="ECO:0008006" key="14">
    <source>
        <dbReference type="Google" id="ProtNLM"/>
    </source>
</evidence>
<reference evidence="13" key="1">
    <citation type="journal article" date="2020" name="Nature">
        <title>Giant virus diversity and host interactions through global metagenomics.</title>
        <authorList>
            <person name="Schulz F."/>
            <person name="Roux S."/>
            <person name="Paez-Espino D."/>
            <person name="Jungbluth S."/>
            <person name="Walsh D.A."/>
            <person name="Denef V.J."/>
            <person name="McMahon K.D."/>
            <person name="Konstantinidis K.T."/>
            <person name="Eloe-Fadrosh E.A."/>
            <person name="Kyrpides N.C."/>
            <person name="Woyke T."/>
        </authorList>
    </citation>
    <scope>NUCLEOTIDE SEQUENCE</scope>
    <source>
        <strain evidence="13">GVMAG-M-3300018428-16</strain>
    </source>
</reference>
<keyword evidence="4" id="KW-0328">Glycosyltransferase</keyword>
<dbReference type="InterPro" id="IPR027791">
    <property type="entry name" value="Galactosyl_T_C"/>
</dbReference>
<evidence type="ECO:0000256" key="5">
    <source>
        <dbReference type="ARBA" id="ARBA00022679"/>
    </source>
</evidence>
<evidence type="ECO:0000313" key="13">
    <source>
        <dbReference type="EMBL" id="QHS94996.1"/>
    </source>
</evidence>
<dbReference type="GO" id="GO:0005975">
    <property type="term" value="P:carbohydrate metabolic process"/>
    <property type="evidence" value="ECO:0007669"/>
    <property type="project" value="InterPro"/>
</dbReference>
<proteinExistence type="inferred from homology"/>
<evidence type="ECO:0000259" key="12">
    <source>
        <dbReference type="Pfam" id="PF13733"/>
    </source>
</evidence>
<evidence type="ECO:0000256" key="3">
    <source>
        <dbReference type="ARBA" id="ARBA00005735"/>
    </source>
</evidence>
<dbReference type="PANTHER" id="PTHR19300">
    <property type="entry name" value="BETA-1,4-GALACTOSYLTRANSFERASE"/>
    <property type="match status" value="1"/>
</dbReference>
<evidence type="ECO:0000256" key="8">
    <source>
        <dbReference type="ARBA" id="ARBA00022989"/>
    </source>
</evidence>
<evidence type="ECO:0000256" key="7">
    <source>
        <dbReference type="ARBA" id="ARBA00022968"/>
    </source>
</evidence>
<feature type="domain" description="Galactosyltransferase N-terminal" evidence="12">
    <location>
        <begin position="5"/>
        <end position="85"/>
    </location>
</feature>
<keyword evidence="7" id="KW-0735">Signal-anchor</keyword>
<evidence type="ECO:0000259" key="11">
    <source>
        <dbReference type="Pfam" id="PF02709"/>
    </source>
</evidence>
<protein>
    <recommendedName>
        <fullName evidence="14">Galactosyltransferase C-terminal domain-containing protein</fullName>
    </recommendedName>
</protein>
<dbReference type="EMBL" id="MN739236">
    <property type="protein sequence ID" value="QHS94996.1"/>
    <property type="molecule type" value="Genomic_DNA"/>
</dbReference>
<evidence type="ECO:0000256" key="6">
    <source>
        <dbReference type="ARBA" id="ARBA00022692"/>
    </source>
</evidence>
<dbReference type="GO" id="GO:0016020">
    <property type="term" value="C:membrane"/>
    <property type="evidence" value="ECO:0007669"/>
    <property type="project" value="UniProtKB-SubCell"/>
</dbReference>
<keyword evidence="9" id="KW-0472">Membrane</keyword>
<dbReference type="Gene3D" id="3.90.550.10">
    <property type="entry name" value="Spore Coat Polysaccharide Biosynthesis Protein SpsA, Chain A"/>
    <property type="match status" value="1"/>
</dbReference>
<name>A0A6C0BS13_9ZZZZ</name>
<evidence type="ECO:0000256" key="2">
    <source>
        <dbReference type="ARBA" id="ARBA00004922"/>
    </source>
</evidence>
<organism evidence="13">
    <name type="scientific">viral metagenome</name>
    <dbReference type="NCBI Taxonomy" id="1070528"/>
    <lineage>
        <taxon>unclassified sequences</taxon>
        <taxon>metagenomes</taxon>
        <taxon>organismal metagenomes</taxon>
    </lineage>
</organism>